<feature type="transmembrane region" description="Helical" evidence="1">
    <location>
        <begin position="147"/>
        <end position="165"/>
    </location>
</feature>
<dbReference type="AlphaFoldDB" id="A0A2W5T9A8"/>
<reference evidence="2 3" key="1">
    <citation type="submission" date="2017-08" db="EMBL/GenBank/DDBJ databases">
        <title>Infants hospitalized years apart are colonized by the same room-sourced microbial strains.</title>
        <authorList>
            <person name="Brooks B."/>
            <person name="Olm M.R."/>
            <person name="Firek B.A."/>
            <person name="Baker R."/>
            <person name="Thomas B.C."/>
            <person name="Morowitz M.J."/>
            <person name="Banfield J.F."/>
        </authorList>
    </citation>
    <scope>NUCLEOTIDE SEQUENCE [LARGE SCALE GENOMIC DNA]</scope>
    <source>
        <strain evidence="2">S2_003_000_R2_14</strain>
    </source>
</reference>
<accession>A0A2W5T9A8</accession>
<keyword evidence="1" id="KW-0472">Membrane</keyword>
<dbReference type="Pfam" id="PF07099">
    <property type="entry name" value="DUF1361"/>
    <property type="match status" value="1"/>
</dbReference>
<proteinExistence type="predicted"/>
<comment type="caution">
    <text evidence="2">The sequence shown here is derived from an EMBL/GenBank/DDBJ whole genome shotgun (WGS) entry which is preliminary data.</text>
</comment>
<dbReference type="EMBL" id="QFQP01000027">
    <property type="protein sequence ID" value="PZR08055.1"/>
    <property type="molecule type" value="Genomic_DNA"/>
</dbReference>
<protein>
    <submittedName>
        <fullName evidence="2">DUF1361 domain-containing protein</fullName>
    </submittedName>
</protein>
<evidence type="ECO:0000313" key="3">
    <source>
        <dbReference type="Proteomes" id="UP000249061"/>
    </source>
</evidence>
<keyword evidence="1" id="KW-1133">Transmembrane helix</keyword>
<name>A0A2W5T9A8_9BACT</name>
<feature type="transmembrane region" description="Helical" evidence="1">
    <location>
        <begin position="49"/>
        <end position="67"/>
    </location>
</feature>
<feature type="transmembrane region" description="Helical" evidence="1">
    <location>
        <begin position="74"/>
        <end position="93"/>
    </location>
</feature>
<gene>
    <name evidence="2" type="ORF">DI536_25810</name>
</gene>
<feature type="transmembrane region" description="Helical" evidence="1">
    <location>
        <begin position="21"/>
        <end position="37"/>
    </location>
</feature>
<evidence type="ECO:0000256" key="1">
    <source>
        <dbReference type="SAM" id="Phobius"/>
    </source>
</evidence>
<dbReference type="InterPro" id="IPR009793">
    <property type="entry name" value="DUF1361"/>
</dbReference>
<dbReference type="Proteomes" id="UP000249061">
    <property type="component" value="Unassembled WGS sequence"/>
</dbReference>
<evidence type="ECO:0000313" key="2">
    <source>
        <dbReference type="EMBL" id="PZR08055.1"/>
    </source>
</evidence>
<keyword evidence="1" id="KW-0812">Transmembrane</keyword>
<sequence length="217" mass="24243">MSSDRLSTAASSCPSNHTVRTLALAALSGIALTLWWVRASTWAPGFHFLWWNLFLAWVPWFASLVLARVKHGVTFWFTTAFWLAFFPNAPYLLTDLMHLRHRAPVPLWFDVLFLASFAWAGCLVGWDSLSRVHAALTRRHGSLKAGGFVFCCVALCGIGVFLGRFERLNSWELVTAPMRVVASSLESLQQPRALVFSVAFAAFVGAGYLFTRREITS</sequence>
<feature type="transmembrane region" description="Helical" evidence="1">
    <location>
        <begin position="105"/>
        <end position="126"/>
    </location>
</feature>
<organism evidence="2 3">
    <name type="scientific">Archangium gephyra</name>
    <dbReference type="NCBI Taxonomy" id="48"/>
    <lineage>
        <taxon>Bacteria</taxon>
        <taxon>Pseudomonadati</taxon>
        <taxon>Myxococcota</taxon>
        <taxon>Myxococcia</taxon>
        <taxon>Myxococcales</taxon>
        <taxon>Cystobacterineae</taxon>
        <taxon>Archangiaceae</taxon>
        <taxon>Archangium</taxon>
    </lineage>
</organism>
<feature type="transmembrane region" description="Helical" evidence="1">
    <location>
        <begin position="193"/>
        <end position="211"/>
    </location>
</feature>